<dbReference type="AlphaFoldDB" id="A0AA37BRC2"/>
<evidence type="ECO:0000256" key="2">
    <source>
        <dbReference type="ARBA" id="ARBA00004496"/>
    </source>
</evidence>
<dbReference type="PANTHER" id="PTHR10853">
    <property type="entry name" value="PELOTA"/>
    <property type="match status" value="1"/>
</dbReference>
<gene>
    <name evidence="9" type="primary">pelA</name>
    <name evidence="11" type="ORF">GCM10007108_05480</name>
</gene>
<keyword evidence="4 9" id="KW-0963">Cytoplasm</keyword>
<dbReference type="GO" id="GO:0016787">
    <property type="term" value="F:hydrolase activity"/>
    <property type="evidence" value="ECO:0007669"/>
    <property type="project" value="UniProtKB-KW"/>
</dbReference>
<dbReference type="PANTHER" id="PTHR10853:SF0">
    <property type="entry name" value="PROTEIN PELOTA HOMOLOG"/>
    <property type="match status" value="1"/>
</dbReference>
<dbReference type="EMBL" id="BMNY01000001">
    <property type="protein sequence ID" value="GGM70272.1"/>
    <property type="molecule type" value="Genomic_DNA"/>
</dbReference>
<dbReference type="InterPro" id="IPR023521">
    <property type="entry name" value="Pelota_arc"/>
</dbReference>
<organism evidence="11 12">
    <name type="scientific">Thermogymnomonas acidicola</name>
    <dbReference type="NCBI Taxonomy" id="399579"/>
    <lineage>
        <taxon>Archaea</taxon>
        <taxon>Methanobacteriati</taxon>
        <taxon>Thermoplasmatota</taxon>
        <taxon>Thermoplasmata</taxon>
        <taxon>Thermoplasmatales</taxon>
        <taxon>Thermogymnomonas</taxon>
    </lineage>
</organism>
<comment type="caution">
    <text evidence="11">The sequence shown here is derived from an EMBL/GenBank/DDBJ whole genome shotgun (WGS) entry which is preliminary data.</text>
</comment>
<dbReference type="InterPro" id="IPR029064">
    <property type="entry name" value="Ribosomal_eL30-like_sf"/>
</dbReference>
<comment type="function">
    <text evidence="9">May function in recognizing stalled ribosomes, interact with stem-loop structures in stalled mRNA molecules, and effect endonucleolytic cleavage of the mRNA. May play a role in the release non-functional ribosomes and degradation of damaged mRNAs. Has endoribonuclease activity.</text>
</comment>
<evidence type="ECO:0000313" key="11">
    <source>
        <dbReference type="EMBL" id="GGM70272.1"/>
    </source>
</evidence>
<dbReference type="InterPro" id="IPR042226">
    <property type="entry name" value="eFR1_2_sf"/>
</dbReference>
<dbReference type="Pfam" id="PF03465">
    <property type="entry name" value="eRF1_3"/>
    <property type="match status" value="1"/>
</dbReference>
<dbReference type="NCBIfam" id="TIGR00111">
    <property type="entry name" value="pelota"/>
    <property type="match status" value="1"/>
</dbReference>
<protein>
    <recommendedName>
        <fullName evidence="9">Protein pelota homolog</fullName>
        <ecNumber evidence="9">3.1.-.-</ecNumber>
    </recommendedName>
</protein>
<reference evidence="11" key="1">
    <citation type="journal article" date="2014" name="Int. J. Syst. Evol. Microbiol.">
        <title>Complete genome sequence of Corynebacterium casei LMG S-19264T (=DSM 44701T), isolated from a smear-ripened cheese.</title>
        <authorList>
            <consortium name="US DOE Joint Genome Institute (JGI-PGF)"/>
            <person name="Walter F."/>
            <person name="Albersmeier A."/>
            <person name="Kalinowski J."/>
            <person name="Ruckert C."/>
        </authorList>
    </citation>
    <scope>NUCLEOTIDE SEQUENCE</scope>
    <source>
        <strain evidence="11">JCM 13583</strain>
    </source>
</reference>
<keyword evidence="7 9" id="KW-0255">Endonuclease</keyword>
<dbReference type="SMART" id="SM01194">
    <property type="entry name" value="eRF1_1"/>
    <property type="match status" value="1"/>
</dbReference>
<comment type="domain">
    <text evidence="9">The N-terminal domain has the RNA-binding Sm fold. It harbors the endoribonuclease activity.</text>
</comment>
<dbReference type="Pfam" id="PF26356">
    <property type="entry name" value="Pelota_N"/>
    <property type="match status" value="1"/>
</dbReference>
<name>A0AA37BRC2_9ARCH</name>
<dbReference type="SUPFAM" id="SSF159065">
    <property type="entry name" value="Dom34/Pelota N-terminal domain-like"/>
    <property type="match status" value="1"/>
</dbReference>
<accession>A0AA37BRC2</accession>
<dbReference type="Proteomes" id="UP000632195">
    <property type="component" value="Unassembled WGS sequence"/>
</dbReference>
<dbReference type="RefSeq" id="WP_188680112.1">
    <property type="nucleotide sequence ID" value="NZ_BMNY01000001.1"/>
</dbReference>
<keyword evidence="6 9" id="KW-0479">Metal-binding</keyword>
<evidence type="ECO:0000256" key="6">
    <source>
        <dbReference type="ARBA" id="ARBA00022723"/>
    </source>
</evidence>
<evidence type="ECO:0000313" key="12">
    <source>
        <dbReference type="Proteomes" id="UP000632195"/>
    </source>
</evidence>
<keyword evidence="5 9" id="KW-0540">Nuclease</keyword>
<dbReference type="EC" id="3.1.-.-" evidence="9"/>
<evidence type="ECO:0000256" key="9">
    <source>
        <dbReference type="HAMAP-Rule" id="MF_01853"/>
    </source>
</evidence>
<dbReference type="GO" id="GO:0004519">
    <property type="term" value="F:endonuclease activity"/>
    <property type="evidence" value="ECO:0007669"/>
    <property type="project" value="UniProtKB-UniRule"/>
</dbReference>
<dbReference type="GO" id="GO:0046872">
    <property type="term" value="F:metal ion binding"/>
    <property type="evidence" value="ECO:0007669"/>
    <property type="project" value="UniProtKB-UniRule"/>
</dbReference>
<sequence>MKIIDSDSSGGLMHILIQGQDDLWYIKNLVKPGDLVRATTLRRMEKQEDAVRSKERSRVPVTVTISVQDVGFVEFTDRVRILGTVTEGPEGVTGEHQSLQLGPGDDFYLMKRSITPSERKLLEEALNGTHQGQAIFVVMDDEEATICRLRSYSVEEVARIPSQRAGKDYEHQERDGEFFSQVRNALRPLAQQATAVIVLGPGFTPDAFGEYLRADQGFRGIPVRVVHSDRRDAGAVYRFLETPESEAVMRESRAAVESRVMAEFMRRLSRNGAVAYGLEEVKRAIDMGAVDTLMVLENKFRESEEVRELADRCVERGSRMIIFSRFTEPGAQLAGFGGIAALLRYSIA</sequence>
<evidence type="ECO:0000256" key="4">
    <source>
        <dbReference type="ARBA" id="ARBA00022490"/>
    </source>
</evidence>
<keyword evidence="8 9" id="KW-0378">Hydrolase</keyword>
<keyword evidence="12" id="KW-1185">Reference proteome</keyword>
<dbReference type="SUPFAM" id="SSF55315">
    <property type="entry name" value="L30e-like"/>
    <property type="match status" value="1"/>
</dbReference>
<feature type="domain" description="eRF1/Pelota-like N-terminal" evidence="10">
    <location>
        <begin position="1"/>
        <end position="127"/>
    </location>
</feature>
<dbReference type="GO" id="GO:0070966">
    <property type="term" value="P:nuclear-transcribed mRNA catabolic process, no-go decay"/>
    <property type="evidence" value="ECO:0007669"/>
    <property type="project" value="InterPro"/>
</dbReference>
<dbReference type="InterPro" id="IPR005140">
    <property type="entry name" value="eRF1_Pelota-like_N"/>
</dbReference>
<proteinExistence type="inferred from homology"/>
<evidence type="ECO:0000256" key="5">
    <source>
        <dbReference type="ARBA" id="ARBA00022722"/>
    </source>
</evidence>
<dbReference type="HAMAP" id="MF_01853">
    <property type="entry name" value="PelO"/>
    <property type="match status" value="1"/>
</dbReference>
<evidence type="ECO:0000259" key="10">
    <source>
        <dbReference type="SMART" id="SM01194"/>
    </source>
</evidence>
<dbReference type="InterPro" id="IPR038069">
    <property type="entry name" value="Pelota/DOM34_N"/>
</dbReference>
<dbReference type="InterPro" id="IPR004405">
    <property type="entry name" value="TF_pelota"/>
</dbReference>
<evidence type="ECO:0000256" key="1">
    <source>
        <dbReference type="ARBA" id="ARBA00001968"/>
    </source>
</evidence>
<comment type="similarity">
    <text evidence="3 9">Belongs to the eukaryotic release factor 1 family. Pelota subfamily.</text>
</comment>
<comment type="subcellular location">
    <subcellularLocation>
        <location evidence="2 9">Cytoplasm</location>
    </subcellularLocation>
</comment>
<dbReference type="SUPFAM" id="SSF53137">
    <property type="entry name" value="Translational machinery components"/>
    <property type="match status" value="1"/>
</dbReference>
<evidence type="ECO:0000256" key="7">
    <source>
        <dbReference type="ARBA" id="ARBA00022759"/>
    </source>
</evidence>
<evidence type="ECO:0000256" key="8">
    <source>
        <dbReference type="ARBA" id="ARBA00022801"/>
    </source>
</evidence>
<dbReference type="GO" id="GO:0070651">
    <property type="term" value="P:nonfunctional rRNA decay"/>
    <property type="evidence" value="ECO:0007669"/>
    <property type="project" value="TreeGrafter"/>
</dbReference>
<dbReference type="GO" id="GO:0005737">
    <property type="term" value="C:cytoplasm"/>
    <property type="evidence" value="ECO:0007669"/>
    <property type="project" value="UniProtKB-SubCell"/>
</dbReference>
<dbReference type="Gene3D" id="3.30.420.60">
    <property type="entry name" value="eRF1 domain 2"/>
    <property type="match status" value="1"/>
</dbReference>
<comment type="subunit">
    <text evidence="9">Monomer.</text>
</comment>
<reference evidence="11" key="2">
    <citation type="submission" date="2022-09" db="EMBL/GenBank/DDBJ databases">
        <authorList>
            <person name="Sun Q."/>
            <person name="Ohkuma M."/>
        </authorList>
    </citation>
    <scope>NUCLEOTIDE SEQUENCE</scope>
    <source>
        <strain evidence="11">JCM 13583</strain>
    </source>
</reference>
<dbReference type="InterPro" id="IPR005142">
    <property type="entry name" value="eRF1_3"/>
</dbReference>
<dbReference type="GO" id="GO:0070481">
    <property type="term" value="P:nuclear-transcribed mRNA catabolic process, non-stop decay"/>
    <property type="evidence" value="ECO:0007669"/>
    <property type="project" value="InterPro"/>
</dbReference>
<evidence type="ECO:0000256" key="3">
    <source>
        <dbReference type="ARBA" id="ARBA00009504"/>
    </source>
</evidence>
<dbReference type="GO" id="GO:0032790">
    <property type="term" value="P:ribosome disassembly"/>
    <property type="evidence" value="ECO:0007669"/>
    <property type="project" value="TreeGrafter"/>
</dbReference>
<dbReference type="GO" id="GO:0071025">
    <property type="term" value="P:RNA surveillance"/>
    <property type="evidence" value="ECO:0007669"/>
    <property type="project" value="InterPro"/>
</dbReference>
<dbReference type="Gene3D" id="3.30.1330.30">
    <property type="match status" value="1"/>
</dbReference>
<comment type="cofactor">
    <cofactor evidence="1 9">
        <name>a divalent metal cation</name>
        <dbReference type="ChEBI" id="CHEBI:60240"/>
    </cofactor>
</comment>
<dbReference type="Gene3D" id="2.30.30.870">
    <property type="entry name" value="Pelota, domain A"/>
    <property type="match status" value="1"/>
</dbReference>
<dbReference type="InterPro" id="IPR058547">
    <property type="entry name" value="Pelota_N"/>
</dbReference>